<dbReference type="GeneID" id="23679686"/>
<protein>
    <submittedName>
        <fullName evidence="1">Uncharacterized protein</fullName>
    </submittedName>
</protein>
<proteinExistence type="predicted"/>
<keyword evidence="2" id="KW-1185">Reference proteome</keyword>
<gene>
    <name evidence="1" type="primary">180</name>
    <name evidence="1" type="ORF">PBI_GAIA_180</name>
</gene>
<dbReference type="KEGG" id="vg:23679686"/>
<evidence type="ECO:0000313" key="1">
    <source>
        <dbReference type="EMBL" id="AID58996.1"/>
    </source>
</evidence>
<name>A0A068F4U8_9CAUD</name>
<organism evidence="1 2">
    <name type="scientific">Mycobacterium phage Gaia</name>
    <dbReference type="NCBI Taxonomy" id="1486472"/>
    <lineage>
        <taxon>Viruses</taxon>
        <taxon>Duplodnaviria</taxon>
        <taxon>Heunggongvirae</taxon>
        <taxon>Uroviricota</taxon>
        <taxon>Caudoviricetes</taxon>
        <taxon>Gaiavirus</taxon>
        <taxon>Gaiavirus gaia</taxon>
    </lineage>
</organism>
<dbReference type="RefSeq" id="YP_009124919.1">
    <property type="nucleotide sequence ID" value="NC_026590.1"/>
</dbReference>
<reference evidence="1 2" key="1">
    <citation type="submission" date="2014-03" db="EMBL/GenBank/DDBJ databases">
        <authorList>
            <person name="Yoder B.A."/>
            <person name="Colicchio M.A."/>
            <person name="Schafer C.E."/>
            <person name="Abrahim M.R."/>
            <person name="Adkins N.L."/>
            <person name="Burke K.A."/>
            <person name="Churilla B.M."/>
            <person name="Cohen K.L."/>
            <person name="Fasoranti T.O."/>
            <person name="Genkil J.S."/>
            <person name="Kramer Z.J."/>
            <person name="Prout A.K."/>
            <person name="Schwarz A.G."/>
            <person name="Tish M."/>
            <person name="Vispute N."/>
            <person name="Wilkes K.E."/>
            <person name="Williams C.R."/>
            <person name="Xiao X."/>
            <person name="Yu V.J."/>
            <person name="Lapin J.S."/>
            <person name="Ott C.T."/>
            <person name="Walburn T.D."/>
            <person name="Bradley K.W."/>
            <person name="Clarke D.Q."/>
            <person name="Lewis M.F."/>
            <person name="Barker L.P."/>
            <person name="Bailey C."/>
            <person name="Asai D.J."/>
            <person name="Bowman C.A."/>
            <person name="Russell D.A."/>
            <person name="Pope W.H."/>
            <person name="Jacobs-Sera D."/>
            <person name="Hendrix R.W."/>
            <person name="Hatfull G.F."/>
        </authorList>
    </citation>
    <scope>NUCLEOTIDE SEQUENCE [LARGE SCALE GENOMIC DNA]</scope>
</reference>
<accession>A0A068F4U8</accession>
<evidence type="ECO:0000313" key="2">
    <source>
        <dbReference type="Proteomes" id="UP000027491"/>
    </source>
</evidence>
<dbReference type="Proteomes" id="UP000027491">
    <property type="component" value="Segment"/>
</dbReference>
<sequence length="62" mass="6363">MINEAIATATVTAVNGYYRADYAPHGYGTGASASGYGASKAYALAHLADILAFNLEHNGSLV</sequence>
<dbReference type="EMBL" id="KJ567043">
    <property type="protein sequence ID" value="AID58996.1"/>
    <property type="molecule type" value="Genomic_DNA"/>
</dbReference>